<keyword evidence="1" id="KW-1133">Transmembrane helix</keyword>
<proteinExistence type="predicted"/>
<evidence type="ECO:0000256" key="1">
    <source>
        <dbReference type="SAM" id="Phobius"/>
    </source>
</evidence>
<dbReference type="Proteomes" id="UP000675664">
    <property type="component" value="Unassembled WGS sequence"/>
</dbReference>
<dbReference type="AlphaFoldDB" id="A0A8J8B2I8"/>
<evidence type="ECO:0000313" key="3">
    <source>
        <dbReference type="Proteomes" id="UP000675664"/>
    </source>
</evidence>
<reference evidence="2" key="1">
    <citation type="submission" date="2021-04" db="EMBL/GenBank/DDBJ databases">
        <title>Sinoanaerobacter chloroacetimidivorans sp. nov., an obligate anaerobic bacterium isolated from anaerobic sludge.</title>
        <authorList>
            <person name="Bao Y."/>
        </authorList>
    </citation>
    <scope>NUCLEOTIDE SEQUENCE</scope>
    <source>
        <strain evidence="2">BAD-6</strain>
    </source>
</reference>
<protein>
    <submittedName>
        <fullName evidence="2">Uncharacterized protein</fullName>
    </submittedName>
</protein>
<gene>
    <name evidence="2" type="ORF">KCX82_15790</name>
</gene>
<evidence type="ECO:0000313" key="2">
    <source>
        <dbReference type="EMBL" id="MBR0599349.1"/>
    </source>
</evidence>
<dbReference type="RefSeq" id="WP_227019481.1">
    <property type="nucleotide sequence ID" value="NZ_JAGSND010000012.1"/>
</dbReference>
<accession>A0A8J8B2I8</accession>
<comment type="caution">
    <text evidence="2">The sequence shown here is derived from an EMBL/GenBank/DDBJ whole genome shotgun (WGS) entry which is preliminary data.</text>
</comment>
<keyword evidence="1" id="KW-0812">Transmembrane</keyword>
<organism evidence="2 3">
    <name type="scientific">Sinanaerobacter chloroacetimidivorans</name>
    <dbReference type="NCBI Taxonomy" id="2818044"/>
    <lineage>
        <taxon>Bacteria</taxon>
        <taxon>Bacillati</taxon>
        <taxon>Bacillota</taxon>
        <taxon>Clostridia</taxon>
        <taxon>Peptostreptococcales</taxon>
        <taxon>Anaerovoracaceae</taxon>
        <taxon>Sinanaerobacter</taxon>
    </lineage>
</organism>
<sequence>MSRNKFILLVIILAGLYYFSPDDGLSRMIKVNAVAVLPYILIGLILYLAITIHLLKRAWKKLDSELTDENVVSFSKMMNISFDVVRMLGGSNLLSLYNKVNFADSVSVNSKKLLYEAMRRKRLDVAPPGQRAEGIRS</sequence>
<feature type="transmembrane region" description="Helical" evidence="1">
    <location>
        <begin position="31"/>
        <end position="55"/>
    </location>
</feature>
<keyword evidence="3" id="KW-1185">Reference proteome</keyword>
<reference evidence="2" key="2">
    <citation type="submission" date="2021-04" db="EMBL/GenBank/DDBJ databases">
        <authorList>
            <person name="Liu J."/>
        </authorList>
    </citation>
    <scope>NUCLEOTIDE SEQUENCE</scope>
    <source>
        <strain evidence="2">BAD-6</strain>
    </source>
</reference>
<keyword evidence="1" id="KW-0472">Membrane</keyword>
<dbReference type="EMBL" id="JAGSND010000012">
    <property type="protein sequence ID" value="MBR0599349.1"/>
    <property type="molecule type" value="Genomic_DNA"/>
</dbReference>
<name>A0A8J8B2I8_9FIRM</name>